<dbReference type="Proteomes" id="UP000319213">
    <property type="component" value="Unassembled WGS sequence"/>
</dbReference>
<accession>A0A543IYV5</accession>
<organism evidence="1 2">
    <name type="scientific">Thermopolyspora flexuosa</name>
    <dbReference type="NCBI Taxonomy" id="103836"/>
    <lineage>
        <taxon>Bacteria</taxon>
        <taxon>Bacillati</taxon>
        <taxon>Actinomycetota</taxon>
        <taxon>Actinomycetes</taxon>
        <taxon>Streptosporangiales</taxon>
        <taxon>Streptosporangiaceae</taxon>
        <taxon>Thermopolyspora</taxon>
    </lineage>
</organism>
<name>A0A543IYV5_9ACTN</name>
<keyword evidence="2" id="KW-1185">Reference proteome</keyword>
<dbReference type="EMBL" id="VFPQ01000001">
    <property type="protein sequence ID" value="TQM75753.1"/>
    <property type="molecule type" value="Genomic_DNA"/>
</dbReference>
<protein>
    <submittedName>
        <fullName evidence="1">Uncharacterized protein</fullName>
    </submittedName>
</protein>
<evidence type="ECO:0000313" key="2">
    <source>
        <dbReference type="Proteomes" id="UP000319213"/>
    </source>
</evidence>
<sequence length="69" mass="7682">MVRPPSRTFWVRASSHTNVQGPVSKGRMRKASTCSSSVLAMAETWLLEMPEMPSCSTSLSMRLVDAPRR</sequence>
<proteinExistence type="predicted"/>
<comment type="caution">
    <text evidence="1">The sequence shown here is derived from an EMBL/GenBank/DDBJ whole genome shotgun (WGS) entry which is preliminary data.</text>
</comment>
<dbReference type="AlphaFoldDB" id="A0A543IYV5"/>
<gene>
    <name evidence="1" type="ORF">FHX40_2471</name>
</gene>
<reference evidence="1 2" key="1">
    <citation type="submission" date="2019-06" db="EMBL/GenBank/DDBJ databases">
        <title>Sequencing the genomes of 1000 actinobacteria strains.</title>
        <authorList>
            <person name="Klenk H.-P."/>
        </authorList>
    </citation>
    <scope>NUCLEOTIDE SEQUENCE [LARGE SCALE GENOMIC DNA]</scope>
    <source>
        <strain evidence="1 2">DSM 43186</strain>
    </source>
</reference>
<evidence type="ECO:0000313" key="1">
    <source>
        <dbReference type="EMBL" id="TQM75753.1"/>
    </source>
</evidence>